<dbReference type="Pfam" id="PF01501">
    <property type="entry name" value="Glyco_transf_8"/>
    <property type="match status" value="1"/>
</dbReference>
<keyword evidence="3" id="KW-1133">Transmembrane helix</keyword>
<evidence type="ECO:0000313" key="5">
    <source>
        <dbReference type="EMBL" id="CAF3983345.1"/>
    </source>
</evidence>
<dbReference type="SUPFAM" id="SSF53448">
    <property type="entry name" value="Nucleotide-diphospho-sugar transferases"/>
    <property type="match status" value="1"/>
</dbReference>
<comment type="similarity">
    <text evidence="1">Belongs to the glycosyltransferase 8 family. Glycogenin subfamily.</text>
</comment>
<dbReference type="GO" id="GO:0008466">
    <property type="term" value="F:glycogenin glucosyltransferase activity"/>
    <property type="evidence" value="ECO:0007669"/>
    <property type="project" value="UniProtKB-EC"/>
</dbReference>
<dbReference type="Proteomes" id="UP000663868">
    <property type="component" value="Unassembled WGS sequence"/>
</dbReference>
<dbReference type="PANTHER" id="PTHR11183">
    <property type="entry name" value="GLYCOGENIN SUBFAMILY MEMBER"/>
    <property type="match status" value="1"/>
</dbReference>
<evidence type="ECO:0000256" key="2">
    <source>
        <dbReference type="ARBA" id="ARBA00038934"/>
    </source>
</evidence>
<sequence>MRKSPLKDQFLTRFQSLKVIRNMILTRQLRAWVNNVLWKGLIIVLFVLVIALEKKINRISVRCRNQISVQNSESDTNREAIVSLYTGDKYLPGILVLGYTLNKYNVSNNRDMILLLPKGSLYDERHLAMLKTIGWKLMYVKRLSFPGKVLPQLVDGLVKLYAWNMTQYDAIVTLDADTMIVGSIEEPFQQMRIDSTIQMLAVDDPGVSPSDRKGLRSYFNGGVLFFRPNSTHFNELVHLSANKSYYGLKYPQQNLLNKYFRDRWIPLSPIFNMLDLFNGQHHMWNNRLKNLHIIHFAGSQKPWNVIRRIRKKQLDTDIIWRRCFATLITENGWREDDFLVPLASQSFRINLRYDRWIKAI</sequence>
<keyword evidence="3" id="KW-0472">Membrane</keyword>
<evidence type="ECO:0000313" key="6">
    <source>
        <dbReference type="Proteomes" id="UP000663881"/>
    </source>
</evidence>
<dbReference type="EC" id="2.4.1.186" evidence="2"/>
<comment type="caution">
    <text evidence="4">The sequence shown here is derived from an EMBL/GenBank/DDBJ whole genome shotgun (WGS) entry which is preliminary data.</text>
</comment>
<dbReference type="Proteomes" id="UP000663881">
    <property type="component" value="Unassembled WGS sequence"/>
</dbReference>
<evidence type="ECO:0000256" key="3">
    <source>
        <dbReference type="SAM" id="Phobius"/>
    </source>
</evidence>
<dbReference type="InterPro" id="IPR029044">
    <property type="entry name" value="Nucleotide-diphossugar_trans"/>
</dbReference>
<organism evidence="4 6">
    <name type="scientific">Adineta steineri</name>
    <dbReference type="NCBI Taxonomy" id="433720"/>
    <lineage>
        <taxon>Eukaryota</taxon>
        <taxon>Metazoa</taxon>
        <taxon>Spiralia</taxon>
        <taxon>Gnathifera</taxon>
        <taxon>Rotifera</taxon>
        <taxon>Eurotatoria</taxon>
        <taxon>Bdelloidea</taxon>
        <taxon>Adinetida</taxon>
        <taxon>Adinetidae</taxon>
        <taxon>Adineta</taxon>
    </lineage>
</organism>
<reference evidence="4" key="1">
    <citation type="submission" date="2021-02" db="EMBL/GenBank/DDBJ databases">
        <authorList>
            <person name="Nowell W R."/>
        </authorList>
    </citation>
    <scope>NUCLEOTIDE SEQUENCE</scope>
</reference>
<evidence type="ECO:0000313" key="4">
    <source>
        <dbReference type="EMBL" id="CAF3837181.1"/>
    </source>
</evidence>
<feature type="transmembrane region" description="Helical" evidence="3">
    <location>
        <begin position="31"/>
        <end position="52"/>
    </location>
</feature>
<proteinExistence type="inferred from homology"/>
<name>A0A819DLV4_9BILA</name>
<dbReference type="InterPro" id="IPR050587">
    <property type="entry name" value="GNT1/Glycosyltrans_8"/>
</dbReference>
<dbReference type="GO" id="GO:0005978">
    <property type="term" value="P:glycogen biosynthetic process"/>
    <property type="evidence" value="ECO:0007669"/>
    <property type="project" value="UniProtKB-ARBA"/>
</dbReference>
<accession>A0A819DLV4</accession>
<dbReference type="Gene3D" id="3.90.550.10">
    <property type="entry name" value="Spore Coat Polysaccharide Biosynthesis Protein SpsA, Chain A"/>
    <property type="match status" value="1"/>
</dbReference>
<dbReference type="EMBL" id="CAJOAY010001394">
    <property type="protein sequence ID" value="CAF3837181.1"/>
    <property type="molecule type" value="Genomic_DNA"/>
</dbReference>
<protein>
    <recommendedName>
        <fullName evidence="2">glycogenin glucosyltransferase</fullName>
        <ecNumber evidence="2">2.4.1.186</ecNumber>
    </recommendedName>
</protein>
<evidence type="ECO:0000256" key="1">
    <source>
        <dbReference type="ARBA" id="ARBA00038162"/>
    </source>
</evidence>
<gene>
    <name evidence="5" type="ORF">KXQ929_LOCUS27475</name>
    <name evidence="4" type="ORF">OKA104_LOCUS20664</name>
</gene>
<dbReference type="AlphaFoldDB" id="A0A819DLV4"/>
<keyword evidence="3" id="KW-0812">Transmembrane</keyword>
<dbReference type="EMBL" id="CAJOBB010002605">
    <property type="protein sequence ID" value="CAF3983345.1"/>
    <property type="molecule type" value="Genomic_DNA"/>
</dbReference>
<dbReference type="InterPro" id="IPR002495">
    <property type="entry name" value="Glyco_trans_8"/>
</dbReference>